<dbReference type="PANTHER" id="PTHR44845">
    <property type="entry name" value="CARRIER DOMAIN-CONTAINING PROTEIN"/>
    <property type="match status" value="1"/>
</dbReference>
<accession>A0A176S2R0</accession>
<comment type="cofactor">
    <cofactor evidence="1">
        <name>pantetheine 4'-phosphate</name>
        <dbReference type="ChEBI" id="CHEBI:47942"/>
    </cofactor>
</comment>
<dbReference type="SUPFAM" id="SSF53474">
    <property type="entry name" value="alpha/beta-Hydrolases"/>
    <property type="match status" value="1"/>
</dbReference>
<dbReference type="Gene3D" id="3.40.50.1820">
    <property type="entry name" value="alpha/beta hydrolase"/>
    <property type="match status" value="1"/>
</dbReference>
<dbReference type="Pfam" id="PF00975">
    <property type="entry name" value="Thioesterase"/>
    <property type="match status" value="1"/>
</dbReference>
<dbReference type="InterPro" id="IPR036736">
    <property type="entry name" value="ACP-like_sf"/>
</dbReference>
<dbReference type="PROSITE" id="PS50075">
    <property type="entry name" value="CARRIER"/>
    <property type="match status" value="1"/>
</dbReference>
<dbReference type="Proteomes" id="UP000076962">
    <property type="component" value="Unassembled WGS sequence"/>
</dbReference>
<evidence type="ECO:0000256" key="1">
    <source>
        <dbReference type="ARBA" id="ARBA00001957"/>
    </source>
</evidence>
<sequence length="334" mass="36942">DRKALPAPDSNTLTENTLPRDAIELQLLSVWETVLDVHPLGIHDNFFELGGHSLLAVKLMSFMQQQCGVRLPVSALFQNPTIATLAQQLRQDTTKLLTNLVPIQIAGEKPPVYCLPGAVGSVMYLYPLASYLGQQQPFYALQTPGLEGEATHETVAAQARYHLQALQQQQPSGPYQLMGHSSGGQVAFEMAWQLEQQGETVAFLGILDTSVPDSNQPNPMAEYTEINWLSDIVLVFEELVGVDLNCSLKDLRGFENLAGLPDLETAYTKVMQAFVERQILFAPGAPIDELKALVNSYRVTVQGHADYQIPGKVQCPIHLFRSREKTPNAEEIEF</sequence>
<keyword evidence="6" id="KW-1185">Reference proteome</keyword>
<comment type="caution">
    <text evidence="5">The sequence shown here is derived from an EMBL/GenBank/DDBJ whole genome shotgun (WGS) entry which is preliminary data.</text>
</comment>
<dbReference type="FunFam" id="1.10.1200.10:FF:000005">
    <property type="entry name" value="Nonribosomal peptide synthetase 1"/>
    <property type="match status" value="1"/>
</dbReference>
<feature type="non-terminal residue" evidence="5">
    <location>
        <position position="1"/>
    </location>
</feature>
<dbReference type="Gene3D" id="1.10.1200.10">
    <property type="entry name" value="ACP-like"/>
    <property type="match status" value="1"/>
</dbReference>
<evidence type="ECO:0000256" key="2">
    <source>
        <dbReference type="ARBA" id="ARBA00022450"/>
    </source>
</evidence>
<dbReference type="PANTHER" id="PTHR44845:SF7">
    <property type="entry name" value="PLIPASTATIN SYNTHASE SUBUNIT D"/>
    <property type="match status" value="1"/>
</dbReference>
<dbReference type="GO" id="GO:0031177">
    <property type="term" value="F:phosphopantetheine binding"/>
    <property type="evidence" value="ECO:0007669"/>
    <property type="project" value="InterPro"/>
</dbReference>
<keyword evidence="3" id="KW-0597">Phosphoprotein</keyword>
<evidence type="ECO:0000313" key="6">
    <source>
        <dbReference type="Proteomes" id="UP000076962"/>
    </source>
</evidence>
<dbReference type="InterPro" id="IPR020806">
    <property type="entry name" value="PKS_PP-bd"/>
</dbReference>
<dbReference type="InterPro" id="IPR001031">
    <property type="entry name" value="Thioesterase"/>
</dbReference>
<dbReference type="InterPro" id="IPR009081">
    <property type="entry name" value="PP-bd_ACP"/>
</dbReference>
<dbReference type="SMART" id="SM00823">
    <property type="entry name" value="PKS_PP"/>
    <property type="match status" value="1"/>
</dbReference>
<feature type="domain" description="Carrier" evidence="4">
    <location>
        <begin position="18"/>
        <end position="93"/>
    </location>
</feature>
<keyword evidence="2" id="KW-0596">Phosphopantetheine</keyword>
<protein>
    <submittedName>
        <fullName evidence="5">Non-ribosomal peptide synthase</fullName>
    </submittedName>
</protein>
<dbReference type="Pfam" id="PF00550">
    <property type="entry name" value="PP-binding"/>
    <property type="match status" value="1"/>
</dbReference>
<dbReference type="SUPFAM" id="SSF47336">
    <property type="entry name" value="ACP-like"/>
    <property type="match status" value="1"/>
</dbReference>
<proteinExistence type="predicted"/>
<dbReference type="InterPro" id="IPR029058">
    <property type="entry name" value="AB_hydrolase_fold"/>
</dbReference>
<dbReference type="AlphaFoldDB" id="A0A176S2R0"/>
<name>A0A176S2R0_9GAMM</name>
<evidence type="ECO:0000256" key="3">
    <source>
        <dbReference type="ARBA" id="ARBA00022553"/>
    </source>
</evidence>
<gene>
    <name evidence="5" type="ORF">THIOM_001908</name>
</gene>
<dbReference type="EMBL" id="LUTY01001042">
    <property type="protein sequence ID" value="OAD22295.1"/>
    <property type="molecule type" value="Genomic_DNA"/>
</dbReference>
<evidence type="ECO:0000313" key="5">
    <source>
        <dbReference type="EMBL" id="OAD22295.1"/>
    </source>
</evidence>
<evidence type="ECO:0000259" key="4">
    <source>
        <dbReference type="PROSITE" id="PS50075"/>
    </source>
</evidence>
<reference evidence="5 6" key="1">
    <citation type="submission" date="2016-05" db="EMBL/GenBank/DDBJ databases">
        <title>Single-cell genome of chain-forming Candidatus Thiomargarita nelsonii and comparison to other large sulfur-oxidizing bacteria.</title>
        <authorList>
            <person name="Winkel M."/>
            <person name="Salman V."/>
            <person name="Woyke T."/>
            <person name="Schulz-Vogt H."/>
            <person name="Richter M."/>
            <person name="Flood B."/>
            <person name="Bailey J."/>
            <person name="Amann R."/>
            <person name="Mussmann M."/>
        </authorList>
    </citation>
    <scope>NUCLEOTIDE SEQUENCE [LARGE SCALE GENOMIC DNA]</scope>
    <source>
        <strain evidence="5 6">THI036</strain>
    </source>
</reference>
<feature type="non-terminal residue" evidence="5">
    <location>
        <position position="334"/>
    </location>
</feature>
<organism evidence="5 6">
    <name type="scientific">Candidatus Thiomargarita nelsonii</name>
    <dbReference type="NCBI Taxonomy" id="1003181"/>
    <lineage>
        <taxon>Bacteria</taxon>
        <taxon>Pseudomonadati</taxon>
        <taxon>Pseudomonadota</taxon>
        <taxon>Gammaproteobacteria</taxon>
        <taxon>Thiotrichales</taxon>
        <taxon>Thiotrichaceae</taxon>
        <taxon>Thiomargarita</taxon>
    </lineage>
</organism>